<protein>
    <submittedName>
        <fullName evidence="1">Uncharacterized protein</fullName>
    </submittedName>
</protein>
<proteinExistence type="predicted"/>
<organism evidence="1 2">
    <name type="scientific">Lasius niger</name>
    <name type="common">Black garden ant</name>
    <dbReference type="NCBI Taxonomy" id="67767"/>
    <lineage>
        <taxon>Eukaryota</taxon>
        <taxon>Metazoa</taxon>
        <taxon>Ecdysozoa</taxon>
        <taxon>Arthropoda</taxon>
        <taxon>Hexapoda</taxon>
        <taxon>Insecta</taxon>
        <taxon>Pterygota</taxon>
        <taxon>Neoptera</taxon>
        <taxon>Endopterygota</taxon>
        <taxon>Hymenoptera</taxon>
        <taxon>Apocrita</taxon>
        <taxon>Aculeata</taxon>
        <taxon>Formicoidea</taxon>
        <taxon>Formicidae</taxon>
        <taxon>Formicinae</taxon>
        <taxon>Lasius</taxon>
        <taxon>Lasius</taxon>
    </lineage>
</organism>
<reference evidence="1 2" key="1">
    <citation type="submission" date="2015-04" db="EMBL/GenBank/DDBJ databases">
        <title>Lasius niger genome sequencing.</title>
        <authorList>
            <person name="Konorov E.A."/>
            <person name="Nikitin M.A."/>
            <person name="Kirill M.V."/>
            <person name="Chang P."/>
        </authorList>
    </citation>
    <scope>NUCLEOTIDE SEQUENCE [LARGE SCALE GENOMIC DNA]</scope>
    <source>
        <tissue evidence="1">Whole</tissue>
    </source>
</reference>
<name>A0A0J7KM38_LASNI</name>
<comment type="caution">
    <text evidence="1">The sequence shown here is derived from an EMBL/GenBank/DDBJ whole genome shotgun (WGS) entry which is preliminary data.</text>
</comment>
<dbReference type="PaxDb" id="67767-A0A0J7KM38"/>
<dbReference type="Proteomes" id="UP000036403">
    <property type="component" value="Unassembled WGS sequence"/>
</dbReference>
<accession>A0A0J7KM38</accession>
<dbReference type="EMBL" id="LBMM01005628">
    <property type="protein sequence ID" value="KMQ91357.1"/>
    <property type="molecule type" value="Genomic_DNA"/>
</dbReference>
<sequence length="80" mass="9066">MCTSLSEKDCGSKMTTSSLQPVECTMSKMNEWQRKIQQHRVLNSIADLFAVDAVQHYQATTPRDMNCAKMVLNGKYTCCK</sequence>
<keyword evidence="2" id="KW-1185">Reference proteome</keyword>
<dbReference type="OrthoDB" id="6582325at2759"/>
<evidence type="ECO:0000313" key="2">
    <source>
        <dbReference type="Proteomes" id="UP000036403"/>
    </source>
</evidence>
<dbReference type="AlphaFoldDB" id="A0A0J7KM38"/>
<evidence type="ECO:0000313" key="1">
    <source>
        <dbReference type="EMBL" id="KMQ91357.1"/>
    </source>
</evidence>
<gene>
    <name evidence="1" type="ORF">RF55_8792</name>
</gene>